<dbReference type="Proteomes" id="UP000275925">
    <property type="component" value="Unassembled WGS sequence"/>
</dbReference>
<dbReference type="AlphaFoldDB" id="A0A388TGI6"/>
<organism evidence="2 3">
    <name type="scientific">Candidatus Termititenax persephonae</name>
    <dbReference type="NCBI Taxonomy" id="2218525"/>
    <lineage>
        <taxon>Bacteria</taxon>
        <taxon>Bacillati</taxon>
        <taxon>Candidatus Margulisiibacteriota</taxon>
        <taxon>Candidatus Termititenacia</taxon>
        <taxon>Candidatus Termititenacales</taxon>
        <taxon>Candidatus Termititenacaceae</taxon>
        <taxon>Candidatus Termititenax</taxon>
    </lineage>
</organism>
<keyword evidence="3" id="KW-1185">Reference proteome</keyword>
<proteinExistence type="predicted"/>
<name>A0A388TGI6_9BACT</name>
<feature type="region of interest" description="Disordered" evidence="1">
    <location>
        <begin position="1"/>
        <end position="20"/>
    </location>
</feature>
<evidence type="ECO:0000313" key="2">
    <source>
        <dbReference type="EMBL" id="GBR75760.1"/>
    </source>
</evidence>
<reference evidence="2 3" key="1">
    <citation type="journal article" date="2019" name="ISME J.">
        <title>Genome analyses of uncultured TG2/ZB3 bacteria in 'Margulisbacteria' specifically attached to ectosymbiotic spirochetes of protists in the termite gut.</title>
        <authorList>
            <person name="Utami Y.D."/>
            <person name="Kuwahara H."/>
            <person name="Igai K."/>
            <person name="Murakami T."/>
            <person name="Sugaya K."/>
            <person name="Morikawa T."/>
            <person name="Nagura Y."/>
            <person name="Yuki M."/>
            <person name="Deevong P."/>
            <person name="Inoue T."/>
            <person name="Kihara K."/>
            <person name="Lo N."/>
            <person name="Yamada A."/>
            <person name="Ohkuma M."/>
            <person name="Hongoh Y."/>
        </authorList>
    </citation>
    <scope>NUCLEOTIDE SEQUENCE [LARGE SCALE GENOMIC DNA]</scope>
    <source>
        <strain evidence="2">NkOx7-02</strain>
    </source>
</reference>
<gene>
    <name evidence="2" type="ORF">NO2_0401</name>
</gene>
<comment type="caution">
    <text evidence="2">The sequence shown here is derived from an EMBL/GenBank/DDBJ whole genome shotgun (WGS) entry which is preliminary data.</text>
</comment>
<evidence type="ECO:0000313" key="3">
    <source>
        <dbReference type="Proteomes" id="UP000275925"/>
    </source>
</evidence>
<accession>A0A388TGI6</accession>
<sequence>MDTVLIENTDCPRSSKEYKDPNYPYDTNNPHYWFKDISYTLTENTKVYAVLNTNIVGADWQKHNYFSFEVSKNIGTENTLTKYYAQEKDATLELVMTANYIVSRFALDWWSYSQYDPDSKPPNIITKPE</sequence>
<dbReference type="EMBL" id="BGZO01000007">
    <property type="protein sequence ID" value="GBR75760.1"/>
    <property type="molecule type" value="Genomic_DNA"/>
</dbReference>
<evidence type="ECO:0000256" key="1">
    <source>
        <dbReference type="SAM" id="MobiDB-lite"/>
    </source>
</evidence>
<protein>
    <submittedName>
        <fullName evidence="2">Uncharacterized protein</fullName>
    </submittedName>
</protein>